<dbReference type="InterPro" id="IPR051454">
    <property type="entry name" value="RNA/ubiquinone_mod_enzymes"/>
</dbReference>
<evidence type="ECO:0000256" key="3">
    <source>
        <dbReference type="ARBA" id="ARBA00038374"/>
    </source>
</evidence>
<dbReference type="Pfam" id="PF01136">
    <property type="entry name" value="Peptidase_U32"/>
    <property type="match status" value="1"/>
</dbReference>
<dbReference type="AlphaFoldDB" id="A0A0F9QKS6"/>
<dbReference type="Pfam" id="PF16325">
    <property type="entry name" value="Peptidase_U32_C"/>
    <property type="match status" value="1"/>
</dbReference>
<gene>
    <name evidence="5" type="ORF">LCGC14_1082310</name>
</gene>
<accession>A0A0F9QKS6</accession>
<dbReference type="Gene3D" id="2.40.30.10">
    <property type="entry name" value="Translation factors"/>
    <property type="match status" value="1"/>
</dbReference>
<keyword evidence="1" id="KW-0645">Protease</keyword>
<comment type="caution">
    <text evidence="5">The sequence shown here is derived from an EMBL/GenBank/DDBJ whole genome shotgun (WGS) entry which is preliminary data.</text>
</comment>
<keyword evidence="2" id="KW-0378">Hydrolase</keyword>
<dbReference type="InterPro" id="IPR032525">
    <property type="entry name" value="Peptidase_U32_C"/>
</dbReference>
<sequence>MVELLSPAGNLEKLIYALEYGADAVYIGGSSFGLRAASSNFDLKDIEKALEIVEKAGKKLYVAVNIFAYQEDLAGIKEFLRSLADIRPAALIVSDPGIFNLAKKICPEIDLHISTQANVTNLEGALFWQEQGAKRITLARELSLSQIKEISEGLEIGVEVFAHGAMCLSYSGRCWLSHYLTERDANRGDCSQSCRWNYALVEEKRPDEAMAIFEDGAGTYILSSKDLCLAEKVDELIKAGVSSLKIEGRMKSIHYVATVTKTYREIINKALKEKDDFVFDKNWLDELNKISHRQYTKGFIDGPGNDLQVKGPVSYFKTADFVGLVAEKNGKGCKVKIKNRIEVGDELEVLTPAGDNKQAKAQFCDEEGTALTEVHANSNAWFDNDWPVRSLIRKKLKDA</sequence>
<evidence type="ECO:0000259" key="4">
    <source>
        <dbReference type="Pfam" id="PF16325"/>
    </source>
</evidence>
<proteinExistence type="inferred from homology"/>
<reference evidence="5" key="1">
    <citation type="journal article" date="2015" name="Nature">
        <title>Complex archaea that bridge the gap between prokaryotes and eukaryotes.</title>
        <authorList>
            <person name="Spang A."/>
            <person name="Saw J.H."/>
            <person name="Jorgensen S.L."/>
            <person name="Zaremba-Niedzwiedzka K."/>
            <person name="Martijn J."/>
            <person name="Lind A.E."/>
            <person name="van Eijk R."/>
            <person name="Schleper C."/>
            <person name="Guy L."/>
            <person name="Ettema T.J."/>
        </authorList>
    </citation>
    <scope>NUCLEOTIDE SEQUENCE</scope>
</reference>
<dbReference type="PANTHER" id="PTHR30217">
    <property type="entry name" value="PEPTIDASE U32 FAMILY"/>
    <property type="match status" value="1"/>
</dbReference>
<evidence type="ECO:0000256" key="1">
    <source>
        <dbReference type="ARBA" id="ARBA00022670"/>
    </source>
</evidence>
<name>A0A0F9QKS6_9ZZZZ</name>
<dbReference type="PROSITE" id="PS01276">
    <property type="entry name" value="PEPTIDASE_U32"/>
    <property type="match status" value="1"/>
</dbReference>
<dbReference type="GO" id="GO:0008233">
    <property type="term" value="F:peptidase activity"/>
    <property type="evidence" value="ECO:0007669"/>
    <property type="project" value="UniProtKB-KW"/>
</dbReference>
<dbReference type="GO" id="GO:0006508">
    <property type="term" value="P:proteolysis"/>
    <property type="evidence" value="ECO:0007669"/>
    <property type="project" value="UniProtKB-KW"/>
</dbReference>
<evidence type="ECO:0000256" key="2">
    <source>
        <dbReference type="ARBA" id="ARBA00022801"/>
    </source>
</evidence>
<comment type="similarity">
    <text evidence="3">Belongs to the peptidase U32 family.</text>
</comment>
<protein>
    <recommendedName>
        <fullName evidence="4">Peptidase family U32 C-terminal domain-containing protein</fullName>
    </recommendedName>
</protein>
<evidence type="ECO:0000313" key="5">
    <source>
        <dbReference type="EMBL" id="KKN05938.1"/>
    </source>
</evidence>
<dbReference type="PANTHER" id="PTHR30217:SF6">
    <property type="entry name" value="TRNA HYDROXYLATION PROTEIN P"/>
    <property type="match status" value="1"/>
</dbReference>
<dbReference type="EMBL" id="LAZR01004746">
    <property type="protein sequence ID" value="KKN05938.1"/>
    <property type="molecule type" value="Genomic_DNA"/>
</dbReference>
<feature type="domain" description="Peptidase family U32 C-terminal" evidence="4">
    <location>
        <begin position="318"/>
        <end position="383"/>
    </location>
</feature>
<organism evidence="5">
    <name type="scientific">marine sediment metagenome</name>
    <dbReference type="NCBI Taxonomy" id="412755"/>
    <lineage>
        <taxon>unclassified sequences</taxon>
        <taxon>metagenomes</taxon>
        <taxon>ecological metagenomes</taxon>
    </lineage>
</organism>
<dbReference type="InterPro" id="IPR001539">
    <property type="entry name" value="Peptidase_U32"/>
</dbReference>